<evidence type="ECO:0000313" key="2">
    <source>
        <dbReference type="Proteomes" id="UP001152795"/>
    </source>
</evidence>
<dbReference type="AlphaFoldDB" id="A0A6S7IFL1"/>
<proteinExistence type="predicted"/>
<accession>A0A6S7IFL1</accession>
<comment type="caution">
    <text evidence="1">The sequence shown here is derived from an EMBL/GenBank/DDBJ whole genome shotgun (WGS) entry which is preliminary data.</text>
</comment>
<evidence type="ECO:0000313" key="1">
    <source>
        <dbReference type="EMBL" id="CAB4004712.1"/>
    </source>
</evidence>
<dbReference type="EMBL" id="CACRXK020004980">
    <property type="protein sequence ID" value="CAB4004712.1"/>
    <property type="molecule type" value="Genomic_DNA"/>
</dbReference>
<reference evidence="1" key="1">
    <citation type="submission" date="2020-04" db="EMBL/GenBank/DDBJ databases">
        <authorList>
            <person name="Alioto T."/>
            <person name="Alioto T."/>
            <person name="Gomez Garrido J."/>
        </authorList>
    </citation>
    <scope>NUCLEOTIDE SEQUENCE</scope>
    <source>
        <strain evidence="1">A484AB</strain>
    </source>
</reference>
<sequence length="208" mass="23958">MIFEKIGVDVPSLNSILNFTIEGVDEMLQPQKSLARYPEETDDYVYEMNRGIKWLNDKEFQSSSITVKGKHYYINDIVQFSHNEDLFHGKLMKFYTKATMDNATQIQELRTDGYIQEKVQEIQACPSEKQKKAKRMEFGITEKGGAFDGLKCFSGNNLQASEKLMKAAEDPKMQQFINNTAKKDSLKNKTIYQSGCLRKVKLLTLTHF</sequence>
<organism evidence="1 2">
    <name type="scientific">Paramuricea clavata</name>
    <name type="common">Red gorgonian</name>
    <name type="synonym">Violescent sea-whip</name>
    <dbReference type="NCBI Taxonomy" id="317549"/>
    <lineage>
        <taxon>Eukaryota</taxon>
        <taxon>Metazoa</taxon>
        <taxon>Cnidaria</taxon>
        <taxon>Anthozoa</taxon>
        <taxon>Octocorallia</taxon>
        <taxon>Malacalcyonacea</taxon>
        <taxon>Plexauridae</taxon>
        <taxon>Paramuricea</taxon>
    </lineage>
</organism>
<dbReference type="Proteomes" id="UP001152795">
    <property type="component" value="Unassembled WGS sequence"/>
</dbReference>
<protein>
    <submittedName>
        <fullName evidence="1">Uncharacterized protein</fullName>
    </submittedName>
</protein>
<name>A0A6S7IFL1_PARCT</name>
<gene>
    <name evidence="1" type="ORF">PACLA_8A081156</name>
</gene>
<keyword evidence="2" id="KW-1185">Reference proteome</keyword>